<dbReference type="AlphaFoldDB" id="A0A108U7X4"/>
<dbReference type="EMBL" id="JAJA02000001">
    <property type="protein sequence ID" value="KWS04169.1"/>
    <property type="molecule type" value="Genomic_DNA"/>
</dbReference>
<reference evidence="6 7" key="1">
    <citation type="journal article" date="2014" name="Genome Announc.">
        <title>Draft Genome Sequence of Lysobacter capsici AZ78, a Bacterium Antagonistic to Plant-Pathogenic Oomycetes.</title>
        <authorList>
            <person name="Puopolo G."/>
            <person name="Sonego P."/>
            <person name="Engelen K."/>
            <person name="Pertot I."/>
        </authorList>
    </citation>
    <scope>NUCLEOTIDE SEQUENCE [LARGE SCALE GENOMIC DNA]</scope>
    <source>
        <strain evidence="6 7">AZ78</strain>
    </source>
</reference>
<evidence type="ECO:0000256" key="5">
    <source>
        <dbReference type="HAMAP-Rule" id="MF_00299"/>
    </source>
</evidence>
<evidence type="ECO:0000256" key="1">
    <source>
        <dbReference type="ARBA" id="ARBA00009836"/>
    </source>
</evidence>
<comment type="similarity">
    <text evidence="1 5">Belongs to the KptA/TPT1 family.</text>
</comment>
<dbReference type="EC" id="2.7.1.-" evidence="5"/>
<dbReference type="GO" id="GO:0003950">
    <property type="term" value="F:NAD+ poly-ADP-ribosyltransferase activity"/>
    <property type="evidence" value="ECO:0007669"/>
    <property type="project" value="InterPro"/>
</dbReference>
<evidence type="ECO:0000313" key="7">
    <source>
        <dbReference type="Proteomes" id="UP000023435"/>
    </source>
</evidence>
<evidence type="ECO:0000256" key="4">
    <source>
        <dbReference type="ARBA" id="ARBA00025212"/>
    </source>
</evidence>
<dbReference type="GO" id="GO:0006388">
    <property type="term" value="P:tRNA splicing, via endonucleolytic cleavage and ligation"/>
    <property type="evidence" value="ECO:0007669"/>
    <property type="project" value="UniProtKB-UniRule"/>
</dbReference>
<dbReference type="InterPro" id="IPR002745">
    <property type="entry name" value="Ptrans_KptA/Tpt1"/>
</dbReference>
<dbReference type="Gene3D" id="3.20.170.30">
    <property type="match status" value="1"/>
</dbReference>
<dbReference type="SUPFAM" id="SSF56399">
    <property type="entry name" value="ADP-ribosylation"/>
    <property type="match status" value="1"/>
</dbReference>
<gene>
    <name evidence="5" type="primary">kptA</name>
    <name evidence="6" type="ORF">AZ78_1718</name>
</gene>
<accession>A0A108U7X4</accession>
<dbReference type="RefSeq" id="WP_036110454.1">
    <property type="nucleotide sequence ID" value="NZ_JAJA02000001.1"/>
</dbReference>
<dbReference type="OrthoDB" id="4537997at2"/>
<name>A0A108U7X4_9GAMM</name>
<comment type="function">
    <text evidence="4 5">Removes the 2'-phosphate from RNA via an intermediate in which the phosphate is ADP-ribosylated by NAD followed by a presumed transesterification to release the RNA and generate ADP-ribose 1''-2''-cyclic phosphate (APPR&gt;P). May function as an ADP-ribosylase.</text>
</comment>
<dbReference type="PANTHER" id="PTHR12684:SF2">
    <property type="entry name" value="TRNA 2'-PHOSPHOTRANSFERASE 1"/>
    <property type="match status" value="1"/>
</dbReference>
<evidence type="ECO:0000256" key="2">
    <source>
        <dbReference type="ARBA" id="ARBA00022679"/>
    </source>
</evidence>
<dbReference type="Proteomes" id="UP000023435">
    <property type="component" value="Unassembled WGS sequence"/>
</dbReference>
<dbReference type="Pfam" id="PF01885">
    <property type="entry name" value="PTS_2-RNA"/>
    <property type="match status" value="1"/>
</dbReference>
<dbReference type="HAMAP" id="MF_00299">
    <property type="entry name" value="KptA"/>
    <property type="match status" value="1"/>
</dbReference>
<comment type="caution">
    <text evidence="6">The sequence shown here is derived from an EMBL/GenBank/DDBJ whole genome shotgun (WGS) entry which is preliminary data.</text>
</comment>
<dbReference type="NCBIfam" id="NF002014">
    <property type="entry name" value="PRK00819.1-4"/>
    <property type="match status" value="1"/>
</dbReference>
<keyword evidence="2 5" id="KW-0808">Transferase</keyword>
<sequence length="184" mass="20212">MSSVNLTKTSKFLSLVLRHEPEAIGLTLDANGWADLDELVRLANADGKPVTRELIEQVVRDSDKQRFAISEDGARIRANQGHSIEVDLELAPLPPPATLYHGTATRFAKSIRKLGLVKQSRQHVHLSSDQATAIKVGSRHGKALVLTIRAGEMNARGLSFYQSANGVWLTDAVAAEFIDWPEQH</sequence>
<dbReference type="InterPro" id="IPR042080">
    <property type="entry name" value="RNA_2'-PTrans_N"/>
</dbReference>
<protein>
    <recommendedName>
        <fullName evidence="5">Probable RNA 2'-phosphotransferase</fullName>
        <ecNumber evidence="5">2.7.1.-</ecNumber>
    </recommendedName>
</protein>
<evidence type="ECO:0000256" key="3">
    <source>
        <dbReference type="ARBA" id="ARBA00023027"/>
    </source>
</evidence>
<dbReference type="InterPro" id="IPR042081">
    <property type="entry name" value="RNA_2'-PTrans_C"/>
</dbReference>
<keyword evidence="3 5" id="KW-0520">NAD</keyword>
<dbReference type="InterPro" id="IPR022928">
    <property type="entry name" value="RNA_2'-PTrans_KptA"/>
</dbReference>
<proteinExistence type="inferred from homology"/>
<dbReference type="PANTHER" id="PTHR12684">
    <property type="entry name" value="PUTATIVE PHOSPHOTRANSFERASE"/>
    <property type="match status" value="1"/>
</dbReference>
<evidence type="ECO:0000313" key="6">
    <source>
        <dbReference type="EMBL" id="KWS04169.1"/>
    </source>
</evidence>
<dbReference type="GO" id="GO:0000215">
    <property type="term" value="F:tRNA 2'-phosphotransferase activity"/>
    <property type="evidence" value="ECO:0007669"/>
    <property type="project" value="TreeGrafter"/>
</dbReference>
<dbReference type="Gene3D" id="1.10.10.970">
    <property type="entry name" value="RNA 2'-phosphotransferase, Tpt1/KptA family, N-terminal domain"/>
    <property type="match status" value="1"/>
</dbReference>
<keyword evidence="7" id="KW-1185">Reference proteome</keyword>
<organism evidence="6 7">
    <name type="scientific">Lysobacter capsici AZ78</name>
    <dbReference type="NCBI Taxonomy" id="1444315"/>
    <lineage>
        <taxon>Bacteria</taxon>
        <taxon>Pseudomonadati</taxon>
        <taxon>Pseudomonadota</taxon>
        <taxon>Gammaproteobacteria</taxon>
        <taxon>Lysobacterales</taxon>
        <taxon>Lysobacteraceae</taxon>
        <taxon>Lysobacter</taxon>
    </lineage>
</organism>